<keyword evidence="4" id="KW-1185">Reference proteome</keyword>
<dbReference type="GO" id="GO:0006508">
    <property type="term" value="P:proteolysis"/>
    <property type="evidence" value="ECO:0007669"/>
    <property type="project" value="UniProtKB-KW"/>
</dbReference>
<dbReference type="InterPro" id="IPR003675">
    <property type="entry name" value="Rce1/LyrA-like_dom"/>
</dbReference>
<feature type="transmembrane region" description="Helical" evidence="1">
    <location>
        <begin position="116"/>
        <end position="135"/>
    </location>
</feature>
<comment type="caution">
    <text evidence="3">The sequence shown here is derived from an EMBL/GenBank/DDBJ whole genome shotgun (WGS) entry which is preliminary data.</text>
</comment>
<keyword evidence="1" id="KW-0472">Membrane</keyword>
<dbReference type="RefSeq" id="WP_192600498.1">
    <property type="nucleotide sequence ID" value="NZ_JADBEL010000040.1"/>
</dbReference>
<dbReference type="GO" id="GO:0004175">
    <property type="term" value="F:endopeptidase activity"/>
    <property type="evidence" value="ECO:0007669"/>
    <property type="project" value="UniProtKB-ARBA"/>
</dbReference>
<evidence type="ECO:0000256" key="1">
    <source>
        <dbReference type="SAM" id="Phobius"/>
    </source>
</evidence>
<dbReference type="GO" id="GO:0080120">
    <property type="term" value="P:CAAX-box protein maturation"/>
    <property type="evidence" value="ECO:0007669"/>
    <property type="project" value="UniProtKB-ARBA"/>
</dbReference>
<proteinExistence type="predicted"/>
<feature type="transmembrane region" description="Helical" evidence="1">
    <location>
        <begin position="76"/>
        <end position="96"/>
    </location>
</feature>
<feature type="domain" description="CAAX prenyl protease 2/Lysostaphin resistance protein A-like" evidence="2">
    <location>
        <begin position="116"/>
        <end position="207"/>
    </location>
</feature>
<feature type="transmembrane region" description="Helical" evidence="1">
    <location>
        <begin position="195"/>
        <end position="216"/>
    </location>
</feature>
<dbReference type="InterPro" id="IPR052710">
    <property type="entry name" value="CAAX_protease"/>
</dbReference>
<gene>
    <name evidence="3" type="ORF">H4683_004022</name>
</gene>
<evidence type="ECO:0000313" key="4">
    <source>
        <dbReference type="Proteomes" id="UP000658225"/>
    </source>
</evidence>
<protein>
    <submittedName>
        <fullName evidence="3">Membrane protease YdiL (CAAX protease family)</fullName>
    </submittedName>
</protein>
<accession>A0A927MMU3</accession>
<dbReference type="AlphaFoldDB" id="A0A927MMU3"/>
<dbReference type="EMBL" id="JADBEL010000040">
    <property type="protein sequence ID" value="MBE1556896.1"/>
    <property type="molecule type" value="Genomic_DNA"/>
</dbReference>
<feature type="transmembrane region" description="Helical" evidence="1">
    <location>
        <begin position="147"/>
        <end position="168"/>
    </location>
</feature>
<dbReference type="Proteomes" id="UP000658225">
    <property type="component" value="Unassembled WGS sequence"/>
</dbReference>
<reference evidence="3" key="1">
    <citation type="submission" date="2020-10" db="EMBL/GenBank/DDBJ databases">
        <title>Genomic Encyclopedia of Type Strains, Phase IV (KMG-IV): sequencing the most valuable type-strain genomes for metagenomic binning, comparative biology and taxonomic classification.</title>
        <authorList>
            <person name="Goeker M."/>
        </authorList>
    </citation>
    <scope>NUCLEOTIDE SEQUENCE</scope>
    <source>
        <strain evidence="3">DSM 13886</strain>
    </source>
</reference>
<feature type="transmembrane region" description="Helical" evidence="1">
    <location>
        <begin position="12"/>
        <end position="32"/>
    </location>
</feature>
<organism evidence="3 4">
    <name type="scientific">Sporosarcina limicola</name>
    <dbReference type="NCBI Taxonomy" id="34101"/>
    <lineage>
        <taxon>Bacteria</taxon>
        <taxon>Bacillati</taxon>
        <taxon>Bacillota</taxon>
        <taxon>Bacilli</taxon>
        <taxon>Bacillales</taxon>
        <taxon>Caryophanaceae</taxon>
        <taxon>Sporosarcina</taxon>
    </lineage>
</organism>
<evidence type="ECO:0000313" key="3">
    <source>
        <dbReference type="EMBL" id="MBE1556896.1"/>
    </source>
</evidence>
<keyword evidence="1" id="KW-1133">Transmembrane helix</keyword>
<keyword evidence="1" id="KW-0812">Transmembrane</keyword>
<dbReference type="PANTHER" id="PTHR36435:SF1">
    <property type="entry name" value="CAAX AMINO TERMINAL PROTEASE FAMILY PROTEIN"/>
    <property type="match status" value="1"/>
</dbReference>
<dbReference type="Pfam" id="PF02517">
    <property type="entry name" value="Rce1-like"/>
    <property type="match status" value="1"/>
</dbReference>
<feature type="transmembrane region" description="Helical" evidence="1">
    <location>
        <begin position="174"/>
        <end position="190"/>
    </location>
</feature>
<dbReference type="PANTHER" id="PTHR36435">
    <property type="entry name" value="SLR1288 PROTEIN"/>
    <property type="match status" value="1"/>
</dbReference>
<sequence length="217" mass="24874">MTETRNVPIRTIIIFVLAYCLIFAICFFQHLYTIEVRSAMTLVLYTVLFIAGIFLFRQHLADSWQLLKKSIFRSLLLLIGFYFIFVLFSALAYYWLPIGDAANDQNVYQIAKAFPPILVLAILGIMGPIVEELVYRHLLIYRLSSRIPVWGCVLLSSILFGLLHMHSFSDLTNIVPYLTISIILGTLYVVSKYNLLVPIIFHTFNNLSALIPLVLYS</sequence>
<name>A0A927MMU3_9BACL</name>
<keyword evidence="3" id="KW-0645">Protease</keyword>
<feature type="transmembrane region" description="Helical" evidence="1">
    <location>
        <begin position="38"/>
        <end position="56"/>
    </location>
</feature>
<evidence type="ECO:0000259" key="2">
    <source>
        <dbReference type="Pfam" id="PF02517"/>
    </source>
</evidence>
<keyword evidence="3" id="KW-0378">Hydrolase</keyword>